<dbReference type="Proteomes" id="UP000027997">
    <property type="component" value="Unassembled WGS sequence"/>
</dbReference>
<keyword evidence="10 12" id="KW-1133">Transmembrane helix</keyword>
<feature type="transmembrane region" description="Helical" evidence="12">
    <location>
        <begin position="21"/>
        <end position="38"/>
    </location>
</feature>
<comment type="pathway">
    <text evidence="12">Cofactor biosynthesis; ubiquinone biosynthesis.</text>
</comment>
<evidence type="ECO:0000256" key="8">
    <source>
        <dbReference type="ARBA" id="ARBA00022692"/>
    </source>
</evidence>
<keyword evidence="7 12" id="KW-0831">Ubiquinone biosynthesis</keyword>
<dbReference type="EC" id="2.5.1.39" evidence="12 13"/>
<evidence type="ECO:0000313" key="14">
    <source>
        <dbReference type="EMBL" id="KEI69346.1"/>
    </source>
</evidence>
<organism evidence="14 15">
    <name type="scientific">Endozoicomonas elysicola</name>
    <dbReference type="NCBI Taxonomy" id="305900"/>
    <lineage>
        <taxon>Bacteria</taxon>
        <taxon>Pseudomonadati</taxon>
        <taxon>Pseudomonadota</taxon>
        <taxon>Gammaproteobacteria</taxon>
        <taxon>Oceanospirillales</taxon>
        <taxon>Endozoicomonadaceae</taxon>
        <taxon>Endozoicomonas</taxon>
    </lineage>
</organism>
<evidence type="ECO:0000313" key="15">
    <source>
        <dbReference type="Proteomes" id="UP000027997"/>
    </source>
</evidence>
<dbReference type="FunFam" id="1.10.357.140:FF:000002">
    <property type="entry name" value="4-hydroxybenzoate octaprenyltransferase"/>
    <property type="match status" value="1"/>
</dbReference>
<dbReference type="PANTHER" id="PTHR11048">
    <property type="entry name" value="PRENYLTRANSFERASES"/>
    <property type="match status" value="1"/>
</dbReference>
<comment type="caution">
    <text evidence="14">The sequence shown here is derived from an EMBL/GenBank/DDBJ whole genome shotgun (WGS) entry which is preliminary data.</text>
</comment>
<keyword evidence="4 12" id="KW-1003">Cell membrane</keyword>
<name>A0A081K5C0_9GAMM</name>
<evidence type="ECO:0000256" key="11">
    <source>
        <dbReference type="ARBA" id="ARBA00023136"/>
    </source>
</evidence>
<dbReference type="GO" id="GO:0008412">
    <property type="term" value="F:4-hydroxybenzoate polyprenyltransferase activity"/>
    <property type="evidence" value="ECO:0007669"/>
    <property type="project" value="UniProtKB-UniRule"/>
</dbReference>
<dbReference type="eggNOG" id="COG0382">
    <property type="taxonomic scope" value="Bacteria"/>
</dbReference>
<reference evidence="14 15" key="1">
    <citation type="submission" date="2014-06" db="EMBL/GenBank/DDBJ databases">
        <title>Whole Genome Sequences of Three Symbiotic Endozoicomonas Bacteria.</title>
        <authorList>
            <person name="Neave M.J."/>
            <person name="Apprill A."/>
            <person name="Voolstra C.R."/>
        </authorList>
    </citation>
    <scope>NUCLEOTIDE SEQUENCE [LARGE SCALE GENOMIC DNA]</scope>
    <source>
        <strain evidence="14 15">DSM 22380</strain>
    </source>
</reference>
<feature type="transmembrane region" description="Helical" evidence="12">
    <location>
        <begin position="168"/>
        <end position="188"/>
    </location>
</feature>
<evidence type="ECO:0000256" key="4">
    <source>
        <dbReference type="ARBA" id="ARBA00022475"/>
    </source>
</evidence>
<keyword evidence="11 12" id="KW-0472">Membrane</keyword>
<feature type="transmembrane region" description="Helical" evidence="12">
    <location>
        <begin position="209"/>
        <end position="229"/>
    </location>
</feature>
<dbReference type="InterPro" id="IPR039653">
    <property type="entry name" value="Prenyltransferase"/>
</dbReference>
<evidence type="ECO:0000256" key="9">
    <source>
        <dbReference type="ARBA" id="ARBA00022842"/>
    </source>
</evidence>
<dbReference type="Gene3D" id="1.10.357.140">
    <property type="entry name" value="UbiA prenyltransferase"/>
    <property type="match status" value="1"/>
</dbReference>
<dbReference type="PANTHER" id="PTHR11048:SF28">
    <property type="entry name" value="4-HYDROXYBENZOATE POLYPRENYLTRANSFERASE, MITOCHONDRIAL"/>
    <property type="match status" value="1"/>
</dbReference>
<comment type="function">
    <text evidence="12">Catalyzes the prenylation of para-hydroxybenzoate (PHB) with an all-trans polyprenyl group. Mediates the second step in the final reaction sequence of ubiquinone-8 (UQ-8) biosynthesis, which is the condensation of the polyisoprenoid side chain with PHB, generating the first membrane-bound Q intermediate 3-octaprenyl-4-hydroxybenzoate.</text>
</comment>
<dbReference type="InterPro" id="IPR030470">
    <property type="entry name" value="UbiA_prenylTrfase_CS"/>
</dbReference>
<dbReference type="Pfam" id="PF01040">
    <property type="entry name" value="UbiA"/>
    <property type="match status" value="1"/>
</dbReference>
<evidence type="ECO:0000256" key="12">
    <source>
        <dbReference type="HAMAP-Rule" id="MF_01635"/>
    </source>
</evidence>
<evidence type="ECO:0000256" key="7">
    <source>
        <dbReference type="ARBA" id="ARBA00022688"/>
    </source>
</evidence>
<dbReference type="HAMAP" id="MF_01635">
    <property type="entry name" value="UbiA"/>
    <property type="match status" value="1"/>
</dbReference>
<comment type="catalytic activity">
    <reaction evidence="12">
        <text>all-trans-octaprenyl diphosphate + 4-hydroxybenzoate = 4-hydroxy-3-(all-trans-octaprenyl)benzoate + diphosphate</text>
        <dbReference type="Rhea" id="RHEA:27782"/>
        <dbReference type="ChEBI" id="CHEBI:1617"/>
        <dbReference type="ChEBI" id="CHEBI:17879"/>
        <dbReference type="ChEBI" id="CHEBI:33019"/>
        <dbReference type="ChEBI" id="CHEBI:57711"/>
        <dbReference type="EC" id="2.5.1.39"/>
    </reaction>
</comment>
<keyword evidence="5 12" id="KW-0997">Cell inner membrane</keyword>
<keyword evidence="8 12" id="KW-0812">Transmembrane</keyword>
<dbReference type="EMBL" id="JOJP01000001">
    <property type="protein sequence ID" value="KEI69346.1"/>
    <property type="molecule type" value="Genomic_DNA"/>
</dbReference>
<feature type="transmembrane region" description="Helical" evidence="12">
    <location>
        <begin position="115"/>
        <end position="133"/>
    </location>
</feature>
<evidence type="ECO:0000256" key="1">
    <source>
        <dbReference type="ARBA" id="ARBA00001946"/>
    </source>
</evidence>
<evidence type="ECO:0000256" key="3">
    <source>
        <dbReference type="ARBA" id="ARBA00005985"/>
    </source>
</evidence>
<dbReference type="PROSITE" id="PS00943">
    <property type="entry name" value="UBIA"/>
    <property type="match status" value="1"/>
</dbReference>
<dbReference type="Gene3D" id="1.20.120.1780">
    <property type="entry name" value="UbiA prenyltransferase"/>
    <property type="match status" value="1"/>
</dbReference>
<gene>
    <name evidence="12 14" type="primary">ubiA</name>
    <name evidence="14" type="ORF">GV64_00100</name>
</gene>
<dbReference type="InterPro" id="IPR000537">
    <property type="entry name" value="UbiA_prenyltransferase"/>
</dbReference>
<comment type="similarity">
    <text evidence="3 12">Belongs to the UbiA prenyltransferase family.</text>
</comment>
<keyword evidence="15" id="KW-1185">Reference proteome</keyword>
<dbReference type="InterPro" id="IPR006370">
    <property type="entry name" value="HB_polyprenyltransferase-like"/>
</dbReference>
<accession>A0A081K5C0</accession>
<evidence type="ECO:0000256" key="2">
    <source>
        <dbReference type="ARBA" id="ARBA00004141"/>
    </source>
</evidence>
<proteinExistence type="inferred from homology"/>
<sequence length="285" mass="31933">MHQHLPRWKDFIQLARLDRPIGIYLLLWPTLWALWLAADGVPTTHNLVVFIAGVILTRSAGCVVNDYADRHFDGHVKRTHQRPLVTGKITPREALIYASSLFLIAFLLVLTTNELTITLSFAALFLASAYPFAKRHTYLPQVVLGAAFGWSIPMAFAAEAGVLTTQAWLLFTANLLWTVAYDTQYAMVDRDDDLKVGIKSTAILFGEMDNLIIGCFQAITLIAMVMLGLQLELNWPFYLSLVAAAAGFTHQQWLTRHRERDPCFKAFLSNHWVGAVIFLGIACSL</sequence>
<evidence type="ECO:0000256" key="5">
    <source>
        <dbReference type="ARBA" id="ARBA00022519"/>
    </source>
</evidence>
<keyword evidence="6 12" id="KW-0808">Transferase</keyword>
<dbReference type="FunFam" id="1.20.120.1780:FF:000001">
    <property type="entry name" value="4-hydroxybenzoate octaprenyltransferase"/>
    <property type="match status" value="1"/>
</dbReference>
<comment type="cofactor">
    <cofactor evidence="1 12">
        <name>Mg(2+)</name>
        <dbReference type="ChEBI" id="CHEBI:18420"/>
    </cofactor>
</comment>
<dbReference type="CDD" id="cd13959">
    <property type="entry name" value="PT_UbiA_COQ2"/>
    <property type="match status" value="1"/>
</dbReference>
<feature type="transmembrane region" description="Helical" evidence="12">
    <location>
        <begin position="142"/>
        <end position="162"/>
    </location>
</feature>
<dbReference type="InterPro" id="IPR044878">
    <property type="entry name" value="UbiA_sf"/>
</dbReference>
<protein>
    <recommendedName>
        <fullName evidence="12 13">4-hydroxybenzoate octaprenyltransferase</fullName>
        <ecNumber evidence="12 13">2.5.1.39</ecNumber>
    </recommendedName>
    <alternativeName>
        <fullName evidence="12">4-HB polyprenyltransferase</fullName>
    </alternativeName>
</protein>
<evidence type="ECO:0000256" key="13">
    <source>
        <dbReference type="NCBIfam" id="TIGR01474"/>
    </source>
</evidence>
<dbReference type="AlphaFoldDB" id="A0A081K5C0"/>
<dbReference type="NCBIfam" id="TIGR01474">
    <property type="entry name" value="ubiA_proteo"/>
    <property type="match status" value="1"/>
</dbReference>
<dbReference type="UniPathway" id="UPA00232"/>
<keyword evidence="9 12" id="KW-0460">Magnesium</keyword>
<dbReference type="GO" id="GO:0006744">
    <property type="term" value="P:ubiquinone biosynthetic process"/>
    <property type="evidence" value="ECO:0007669"/>
    <property type="project" value="UniProtKB-UniRule"/>
</dbReference>
<evidence type="ECO:0000256" key="10">
    <source>
        <dbReference type="ARBA" id="ARBA00022989"/>
    </source>
</evidence>
<comment type="subcellular location">
    <subcellularLocation>
        <location evidence="12">Cell inner membrane</location>
        <topology evidence="12">Multi-pass membrane protein</topology>
    </subcellularLocation>
    <subcellularLocation>
        <location evidence="2">Membrane</location>
        <topology evidence="2">Multi-pass membrane protein</topology>
    </subcellularLocation>
</comment>
<evidence type="ECO:0000256" key="6">
    <source>
        <dbReference type="ARBA" id="ARBA00022679"/>
    </source>
</evidence>
<dbReference type="STRING" id="305900.GV64_00100"/>
<dbReference type="GO" id="GO:0005886">
    <property type="term" value="C:plasma membrane"/>
    <property type="evidence" value="ECO:0007669"/>
    <property type="project" value="UniProtKB-SubCell"/>
</dbReference>